<dbReference type="AlphaFoldDB" id="A0AAV4XS40"/>
<name>A0AAV4XS40_CAEEX</name>
<comment type="caution">
    <text evidence="1">The sequence shown here is derived from an EMBL/GenBank/DDBJ whole genome shotgun (WGS) entry which is preliminary data.</text>
</comment>
<proteinExistence type="predicted"/>
<reference evidence="1 2" key="1">
    <citation type="submission" date="2021-06" db="EMBL/GenBank/DDBJ databases">
        <title>Caerostris extrusa draft genome.</title>
        <authorList>
            <person name="Kono N."/>
            <person name="Arakawa K."/>
        </authorList>
    </citation>
    <scope>NUCLEOTIDE SEQUENCE [LARGE SCALE GENOMIC DNA]</scope>
</reference>
<sequence>MEIAHQYAALTPLIKCYLFLVCEKGTRRSLVLNFMDNFSSVCEEIEDYFMDLSNLEQDRYLLMNEFQKCLVGMKNMLIVNFHFNCVTRLGDQIFHPRTLPETLSKTPLFIRIDDSAPIPSPVVMDYEGKKDVWV</sequence>
<protein>
    <submittedName>
        <fullName evidence="1">Uncharacterized protein</fullName>
    </submittedName>
</protein>
<evidence type="ECO:0000313" key="1">
    <source>
        <dbReference type="EMBL" id="GIY96796.1"/>
    </source>
</evidence>
<gene>
    <name evidence="1" type="ORF">CEXT_270161</name>
</gene>
<organism evidence="1 2">
    <name type="scientific">Caerostris extrusa</name>
    <name type="common">Bark spider</name>
    <name type="synonym">Caerostris bankana</name>
    <dbReference type="NCBI Taxonomy" id="172846"/>
    <lineage>
        <taxon>Eukaryota</taxon>
        <taxon>Metazoa</taxon>
        <taxon>Ecdysozoa</taxon>
        <taxon>Arthropoda</taxon>
        <taxon>Chelicerata</taxon>
        <taxon>Arachnida</taxon>
        <taxon>Araneae</taxon>
        <taxon>Araneomorphae</taxon>
        <taxon>Entelegynae</taxon>
        <taxon>Araneoidea</taxon>
        <taxon>Araneidae</taxon>
        <taxon>Caerostris</taxon>
    </lineage>
</organism>
<accession>A0AAV4XS40</accession>
<dbReference type="EMBL" id="BPLR01000702">
    <property type="protein sequence ID" value="GIY96796.1"/>
    <property type="molecule type" value="Genomic_DNA"/>
</dbReference>
<keyword evidence="2" id="KW-1185">Reference proteome</keyword>
<dbReference type="Proteomes" id="UP001054945">
    <property type="component" value="Unassembled WGS sequence"/>
</dbReference>
<evidence type="ECO:0000313" key="2">
    <source>
        <dbReference type="Proteomes" id="UP001054945"/>
    </source>
</evidence>